<evidence type="ECO:0000256" key="8">
    <source>
        <dbReference type="ARBA" id="ARBA00024040"/>
    </source>
</evidence>
<feature type="domain" description="Homeobox" evidence="12">
    <location>
        <begin position="51"/>
        <end position="116"/>
    </location>
</feature>
<dbReference type="SMR" id="A0A8I6WMT1"/>
<comment type="subcellular location">
    <subcellularLocation>
        <location evidence="1 9 10">Nucleus</location>
    </subcellularLocation>
</comment>
<dbReference type="SMART" id="SM00389">
    <property type="entry name" value="HOX"/>
    <property type="match status" value="1"/>
</dbReference>
<evidence type="ECO:0000259" key="12">
    <source>
        <dbReference type="PROSITE" id="PS50071"/>
    </source>
</evidence>
<evidence type="ECO:0000313" key="13">
    <source>
        <dbReference type="EnsemblPlants" id="HORVU.MOREX.r3.1HG0088440.1"/>
    </source>
</evidence>
<dbReference type="Gramene" id="HORVU.MOREX.r3.1HG0088440.1">
    <property type="protein sequence ID" value="HORVU.MOREX.r3.1HG0088440.1"/>
    <property type="gene ID" value="HORVU.MOREX.r3.1HG0088440"/>
</dbReference>
<comment type="similarity">
    <text evidence="8">Belongs to the WUS homeobox family.</text>
</comment>
<gene>
    <name evidence="13" type="primary">LOC123419668</name>
</gene>
<dbReference type="OrthoDB" id="1935198at2759"/>
<reference evidence="13" key="3">
    <citation type="submission" date="2022-01" db="UniProtKB">
        <authorList>
            <consortium name="EnsemblPlants"/>
        </authorList>
    </citation>
    <scope>IDENTIFICATION</scope>
    <source>
        <strain evidence="13">subsp. vulgare</strain>
    </source>
</reference>
<dbReference type="AlphaFoldDB" id="A0A8I6WMT1"/>
<reference evidence="13" key="2">
    <citation type="submission" date="2020-10" db="EMBL/GenBank/DDBJ databases">
        <authorList>
            <person name="Scholz U."/>
            <person name="Mascher M."/>
            <person name="Fiebig A."/>
        </authorList>
    </citation>
    <scope>NUCLEOTIDE SEQUENCE [LARGE SCALE GENOMIC DNA]</scope>
    <source>
        <strain evidence="13">cv. Morex</strain>
    </source>
</reference>
<dbReference type="PANTHER" id="PTHR47288">
    <property type="entry name" value="WUSCHEL-RELATED HOMEOBOX 9"/>
    <property type="match status" value="1"/>
</dbReference>
<keyword evidence="5 9" id="KW-0371">Homeobox</keyword>
<keyword evidence="2" id="KW-0217">Developmental protein</keyword>
<name>A0A8I6WMT1_HORVV</name>
<dbReference type="Gene3D" id="1.10.10.60">
    <property type="entry name" value="Homeodomain-like"/>
    <property type="match status" value="1"/>
</dbReference>
<dbReference type="CDD" id="cd00086">
    <property type="entry name" value="homeodomain"/>
    <property type="match status" value="1"/>
</dbReference>
<evidence type="ECO:0000256" key="1">
    <source>
        <dbReference type="ARBA" id="ARBA00004123"/>
    </source>
</evidence>
<dbReference type="InterPro" id="IPR001356">
    <property type="entry name" value="HD"/>
</dbReference>
<dbReference type="Gramene" id="HORVU.MOREX.r2.1HG0072720.1">
    <property type="protein sequence ID" value="HORVU.MOREX.r2.1HG0072720.1"/>
    <property type="gene ID" value="HORVU.MOREX.r2.1HG0072720"/>
</dbReference>
<dbReference type="InterPro" id="IPR044557">
    <property type="entry name" value="WOX8/9-like"/>
</dbReference>
<accession>A0A8I6WMT1</accession>
<evidence type="ECO:0000256" key="6">
    <source>
        <dbReference type="ARBA" id="ARBA00023163"/>
    </source>
</evidence>
<feature type="DNA-binding region" description="Homeobox" evidence="9">
    <location>
        <begin position="53"/>
        <end position="117"/>
    </location>
</feature>
<dbReference type="GO" id="GO:0005634">
    <property type="term" value="C:nucleus"/>
    <property type="evidence" value="ECO:0000318"/>
    <property type="project" value="GO_Central"/>
</dbReference>
<dbReference type="PANTHER" id="PTHR47288:SF2">
    <property type="entry name" value="WUSCHEL-RELATED HOMEOBOX 12"/>
    <property type="match status" value="1"/>
</dbReference>
<evidence type="ECO:0000256" key="7">
    <source>
        <dbReference type="ARBA" id="ARBA00023242"/>
    </source>
</evidence>
<dbReference type="GO" id="GO:1905393">
    <property type="term" value="P:plant organ formation"/>
    <property type="evidence" value="ECO:0007669"/>
    <property type="project" value="UniProtKB-ARBA"/>
</dbReference>
<dbReference type="EnsemblPlants" id="HORVU.MOREX.r3.1HG0088440.1">
    <property type="protein sequence ID" value="HORVU.MOREX.r3.1HG0088440.1"/>
    <property type="gene ID" value="HORVU.MOREX.r3.1HG0088440"/>
</dbReference>
<feature type="compositionally biased region" description="Low complexity" evidence="11">
    <location>
        <begin position="171"/>
        <end position="186"/>
    </location>
</feature>
<evidence type="ECO:0000256" key="9">
    <source>
        <dbReference type="PROSITE-ProRule" id="PRU00108"/>
    </source>
</evidence>
<keyword evidence="3" id="KW-0805">Transcription regulation</keyword>
<keyword evidence="14" id="KW-1185">Reference proteome</keyword>
<organism evidence="13 14">
    <name type="scientific">Hordeum vulgare subsp. vulgare</name>
    <name type="common">Domesticated barley</name>
    <dbReference type="NCBI Taxonomy" id="112509"/>
    <lineage>
        <taxon>Eukaryota</taxon>
        <taxon>Viridiplantae</taxon>
        <taxon>Streptophyta</taxon>
        <taxon>Embryophyta</taxon>
        <taxon>Tracheophyta</taxon>
        <taxon>Spermatophyta</taxon>
        <taxon>Magnoliopsida</taxon>
        <taxon>Liliopsida</taxon>
        <taxon>Poales</taxon>
        <taxon>Poaceae</taxon>
        <taxon>BOP clade</taxon>
        <taxon>Pooideae</taxon>
        <taxon>Triticodae</taxon>
        <taxon>Triticeae</taxon>
        <taxon>Hordeinae</taxon>
        <taxon>Hordeum</taxon>
    </lineage>
</organism>
<evidence type="ECO:0000256" key="4">
    <source>
        <dbReference type="ARBA" id="ARBA00023125"/>
    </source>
</evidence>
<keyword evidence="6" id="KW-0804">Transcription</keyword>
<dbReference type="SUPFAM" id="SSF46689">
    <property type="entry name" value="Homeodomain-like"/>
    <property type="match status" value="1"/>
</dbReference>
<dbReference type="FunFam" id="1.10.10.60:FF:000118">
    <property type="entry name" value="WUSCHEL-related homeobox 11"/>
    <property type="match status" value="1"/>
</dbReference>
<reference evidence="14" key="1">
    <citation type="journal article" date="2012" name="Nature">
        <title>A physical, genetic and functional sequence assembly of the barley genome.</title>
        <authorList>
            <consortium name="The International Barley Genome Sequencing Consortium"/>
            <person name="Mayer K.F."/>
            <person name="Waugh R."/>
            <person name="Brown J.W."/>
            <person name="Schulman A."/>
            <person name="Langridge P."/>
            <person name="Platzer M."/>
            <person name="Fincher G.B."/>
            <person name="Muehlbauer G.J."/>
            <person name="Sato K."/>
            <person name="Close T.J."/>
            <person name="Wise R.P."/>
            <person name="Stein N."/>
        </authorList>
    </citation>
    <scope>NUCLEOTIDE SEQUENCE [LARGE SCALE GENOMIC DNA]</scope>
    <source>
        <strain evidence="14">cv. Morex</strain>
    </source>
</reference>
<evidence type="ECO:0000256" key="2">
    <source>
        <dbReference type="ARBA" id="ARBA00022473"/>
    </source>
</evidence>
<keyword evidence="4 9" id="KW-0238">DNA-binding</keyword>
<dbReference type="GO" id="GO:0000976">
    <property type="term" value="F:transcription cis-regulatory region binding"/>
    <property type="evidence" value="ECO:0000318"/>
    <property type="project" value="GO_Central"/>
</dbReference>
<feature type="compositionally biased region" description="Polar residues" evidence="11">
    <location>
        <begin position="28"/>
        <end position="44"/>
    </location>
</feature>
<sequence length="489" mass="51221">MASSNKHWPSMFRSNPGACDVQFHHQPDMSNAHTRPSLISSGLDQENVRSPGESKPRWNPRPEQIRILEGIFNSGVVNPPRDEIRRIRLRLQEYGHVADANVFYWFQNRKSRTKYRLRAAAAAAAAQGQQPTGGRAAVTRASLAARTPAPAPVTPPRRFLAPSGTLQAPTSSSSSSSDRSSGSSRSVVMKTTAMASAAAASLSQPMLPLSTAAIDLFAPAPPLAPSPGLSACQLYYQLQNHPMTSMPTQTPVRELVTSTPEPPPLLLQRPPQSQCQYLPATELGGFLGSHAQSHTHPTAVSPDGHLLSGLFTDSALGQHEIVADMSCSKLLGLGGGGQYCYYNVAAAPPSDAVSAVIKDDEKARLGLLHQHHYGLGATAGADVSAAALPCTPPSGNAAASSAFTDHLQGLLDAGMLAGGGAATVVAVPAGRPDAPVQCYTVPAMARMDVKALFGPAAVLLWQTGEAVPVDGSGVTAEPLQNGAIYYVLM</sequence>
<evidence type="ECO:0000256" key="10">
    <source>
        <dbReference type="RuleBase" id="RU000682"/>
    </source>
</evidence>
<evidence type="ECO:0000256" key="5">
    <source>
        <dbReference type="ARBA" id="ARBA00023155"/>
    </source>
</evidence>
<evidence type="ECO:0000256" key="3">
    <source>
        <dbReference type="ARBA" id="ARBA00023015"/>
    </source>
</evidence>
<evidence type="ECO:0000256" key="11">
    <source>
        <dbReference type="SAM" id="MobiDB-lite"/>
    </source>
</evidence>
<protein>
    <recommendedName>
        <fullName evidence="12">Homeobox domain-containing protein</fullName>
    </recommendedName>
</protein>
<dbReference type="RefSeq" id="XP_044963142.1">
    <property type="nucleotide sequence ID" value="XM_045107207.1"/>
</dbReference>
<feature type="region of interest" description="Disordered" evidence="11">
    <location>
        <begin position="146"/>
        <end position="187"/>
    </location>
</feature>
<dbReference type="PROSITE" id="PS50071">
    <property type="entry name" value="HOMEOBOX_2"/>
    <property type="match status" value="1"/>
</dbReference>
<dbReference type="GO" id="GO:0050793">
    <property type="term" value="P:regulation of developmental process"/>
    <property type="evidence" value="ECO:0007669"/>
    <property type="project" value="InterPro"/>
</dbReference>
<proteinExistence type="inferred from homology"/>
<dbReference type="GO" id="GO:0003700">
    <property type="term" value="F:DNA-binding transcription factor activity"/>
    <property type="evidence" value="ECO:0007669"/>
    <property type="project" value="InterPro"/>
</dbReference>
<feature type="region of interest" description="Disordered" evidence="11">
    <location>
        <begin position="23"/>
        <end position="60"/>
    </location>
</feature>
<dbReference type="KEGG" id="hvg:123419668"/>
<dbReference type="Pfam" id="PF00046">
    <property type="entry name" value="Homeodomain"/>
    <property type="match status" value="1"/>
</dbReference>
<dbReference type="Proteomes" id="UP000011116">
    <property type="component" value="Chromosome 1H"/>
</dbReference>
<evidence type="ECO:0000313" key="14">
    <source>
        <dbReference type="Proteomes" id="UP000011116"/>
    </source>
</evidence>
<dbReference type="InterPro" id="IPR009057">
    <property type="entry name" value="Homeodomain-like_sf"/>
</dbReference>
<keyword evidence="7 9" id="KW-0539">Nucleus</keyword>
<dbReference type="GO" id="GO:0048731">
    <property type="term" value="P:system development"/>
    <property type="evidence" value="ECO:0007669"/>
    <property type="project" value="UniProtKB-ARBA"/>
</dbReference>
<dbReference type="GeneID" id="123419668"/>